<reference evidence="2" key="1">
    <citation type="submission" date="2024-05" db="EMBL/GenBank/DDBJ databases">
        <authorList>
            <person name="Yang L."/>
            <person name="Pan L."/>
        </authorList>
    </citation>
    <scope>NUCLEOTIDE SEQUENCE</scope>
    <source>
        <strain evidence="2">FCG-7</strain>
    </source>
</reference>
<feature type="region of interest" description="Disordered" evidence="1">
    <location>
        <begin position="38"/>
        <end position="57"/>
    </location>
</feature>
<dbReference type="EMBL" id="CP157355">
    <property type="protein sequence ID" value="XBM00148.1"/>
    <property type="molecule type" value="Genomic_DNA"/>
</dbReference>
<dbReference type="AlphaFoldDB" id="A0AAU7F8U9"/>
<dbReference type="KEGG" id="cmav:ABHF33_13975"/>
<proteinExistence type="predicted"/>
<gene>
    <name evidence="2" type="ORF">ABHF33_13975</name>
</gene>
<dbReference type="RefSeq" id="WP_348944513.1">
    <property type="nucleotide sequence ID" value="NZ_CP157355.1"/>
</dbReference>
<organism evidence="2">
    <name type="scientific">Chitinibacter mangrovi</name>
    <dbReference type="NCBI Taxonomy" id="3153927"/>
    <lineage>
        <taxon>Bacteria</taxon>
        <taxon>Pseudomonadati</taxon>
        <taxon>Pseudomonadota</taxon>
        <taxon>Betaproteobacteria</taxon>
        <taxon>Neisseriales</taxon>
        <taxon>Chitinibacteraceae</taxon>
        <taxon>Chitinibacter</taxon>
    </lineage>
</organism>
<accession>A0AAU7F8U9</accession>
<protein>
    <submittedName>
        <fullName evidence="2">Uncharacterized protein</fullName>
    </submittedName>
</protein>
<sequence length="81" mass="9129">MTSINKESMMSTINSVMNFSTSVAQTIQQGSQQTAQAISQSVERLDRKKESITQQGLQDIQDRQAMAQRMDEARNKIDTYA</sequence>
<evidence type="ECO:0000256" key="1">
    <source>
        <dbReference type="SAM" id="MobiDB-lite"/>
    </source>
</evidence>
<name>A0AAU7F8U9_9NEIS</name>
<evidence type="ECO:0000313" key="2">
    <source>
        <dbReference type="EMBL" id="XBM00148.1"/>
    </source>
</evidence>